<feature type="binding site" evidence="5">
    <location>
        <position position="196"/>
    </location>
    <ligand>
        <name>a divalent metal cation</name>
        <dbReference type="ChEBI" id="CHEBI:60240"/>
        <label>2</label>
    </ligand>
</feature>
<evidence type="ECO:0000256" key="4">
    <source>
        <dbReference type="ARBA" id="ARBA00093287"/>
    </source>
</evidence>
<evidence type="ECO:0000256" key="3">
    <source>
        <dbReference type="ARBA" id="ARBA00022801"/>
    </source>
</evidence>
<dbReference type="OrthoDB" id="6079689at2759"/>
<dbReference type="InterPro" id="IPR018228">
    <property type="entry name" value="DNase_TatD-rel_CS"/>
</dbReference>
<evidence type="ECO:0000256" key="5">
    <source>
        <dbReference type="PIRSR" id="PIRSR005902-1"/>
    </source>
</evidence>
<keyword evidence="2 5" id="KW-0479">Metal-binding</keyword>
<evidence type="ECO:0000256" key="2">
    <source>
        <dbReference type="ARBA" id="ARBA00022723"/>
    </source>
</evidence>
<dbReference type="PANTHER" id="PTHR46317">
    <property type="entry name" value="HYDROLASE OF PHP SUPERFAMILY-RELATED PROTEIN"/>
    <property type="match status" value="1"/>
</dbReference>
<dbReference type="SUPFAM" id="SSF51556">
    <property type="entry name" value="Metallo-dependent hydrolases"/>
    <property type="match status" value="1"/>
</dbReference>
<feature type="binding site" evidence="5">
    <location>
        <position position="267"/>
    </location>
    <ligand>
        <name>a divalent metal cation</name>
        <dbReference type="ChEBI" id="CHEBI:60240"/>
        <label>1</label>
    </ligand>
</feature>
<comment type="similarity">
    <text evidence="1">Belongs to the metallo-dependent hydrolases superfamily. TatD-type hydrolase family.</text>
</comment>
<protein>
    <submittedName>
        <fullName evidence="6">9258_t:CDS:1</fullName>
    </submittedName>
</protein>
<evidence type="ECO:0000313" key="7">
    <source>
        <dbReference type="Proteomes" id="UP000789508"/>
    </source>
</evidence>
<comment type="caution">
    <text evidence="6">The sequence shown here is derived from an EMBL/GenBank/DDBJ whole genome shotgun (WGS) entry which is preliminary data.</text>
</comment>
<dbReference type="Pfam" id="PF01026">
    <property type="entry name" value="TatD_DNase"/>
    <property type="match status" value="1"/>
</dbReference>
<comment type="function">
    <text evidence="4">Exhibits 3'-exonuclease activities and apurinic/apyrimidinic (AP) endonuclease (in vitro). Show preferential AP endonuclease activity on double-stranded DNA substrates and 3'- exonuclease activity on single-stranded DNA.</text>
</comment>
<name>A0A9N8ZUB7_9GLOM</name>
<dbReference type="Gene3D" id="3.20.20.140">
    <property type="entry name" value="Metal-dependent hydrolases"/>
    <property type="match status" value="1"/>
</dbReference>
<keyword evidence="3" id="KW-0378">Hydrolase</keyword>
<dbReference type="CDD" id="cd01310">
    <property type="entry name" value="TatD_DNAse"/>
    <property type="match status" value="1"/>
</dbReference>
<dbReference type="GO" id="GO:0016788">
    <property type="term" value="F:hydrolase activity, acting on ester bonds"/>
    <property type="evidence" value="ECO:0007669"/>
    <property type="project" value="InterPro"/>
</dbReference>
<feature type="binding site" evidence="5">
    <location>
        <position position="146"/>
    </location>
    <ligand>
        <name>a divalent metal cation</name>
        <dbReference type="ChEBI" id="CHEBI:60240"/>
        <label>1</label>
    </ligand>
</feature>
<accession>A0A9N8ZUB7</accession>
<dbReference type="PANTHER" id="PTHR46317:SF1">
    <property type="entry name" value="HYDROLASE, TATD FAMILY"/>
    <property type="match status" value="1"/>
</dbReference>
<reference evidence="6" key="1">
    <citation type="submission" date="2021-06" db="EMBL/GenBank/DDBJ databases">
        <authorList>
            <person name="Kallberg Y."/>
            <person name="Tangrot J."/>
            <person name="Rosling A."/>
        </authorList>
    </citation>
    <scope>NUCLEOTIDE SEQUENCE</scope>
    <source>
        <strain evidence="6">FL130A</strain>
    </source>
</reference>
<dbReference type="AlphaFoldDB" id="A0A9N8ZUB7"/>
<gene>
    <name evidence="6" type="ORF">ALEPTO_LOCUS3796</name>
</gene>
<dbReference type="InterPro" id="IPR001130">
    <property type="entry name" value="TatD-like"/>
</dbReference>
<proteinExistence type="inferred from homology"/>
<evidence type="ECO:0000313" key="6">
    <source>
        <dbReference type="EMBL" id="CAG8507398.1"/>
    </source>
</evidence>
<dbReference type="GO" id="GO:0046872">
    <property type="term" value="F:metal ion binding"/>
    <property type="evidence" value="ECO:0007669"/>
    <property type="project" value="UniProtKB-KW"/>
</dbReference>
<evidence type="ECO:0000256" key="1">
    <source>
        <dbReference type="ARBA" id="ARBA00009275"/>
    </source>
</evidence>
<keyword evidence="7" id="KW-1185">Reference proteome</keyword>
<dbReference type="PIRSF" id="PIRSF005902">
    <property type="entry name" value="DNase_TatD"/>
    <property type="match status" value="1"/>
</dbReference>
<dbReference type="PROSITE" id="PS01091">
    <property type="entry name" value="TATD_3"/>
    <property type="match status" value="1"/>
</dbReference>
<dbReference type="EMBL" id="CAJVPS010000758">
    <property type="protein sequence ID" value="CAG8507398.1"/>
    <property type="molecule type" value="Genomic_DNA"/>
</dbReference>
<dbReference type="InterPro" id="IPR032466">
    <property type="entry name" value="Metal_Hydrolase"/>
</dbReference>
<feature type="binding site" evidence="5">
    <location>
        <position position="219"/>
    </location>
    <ligand>
        <name>a divalent metal cation</name>
        <dbReference type="ChEBI" id="CHEBI:60240"/>
        <label>2</label>
    </ligand>
</feature>
<sequence length="319" mass="35184">MSTQNIPANNNSYIVDVHAHIYKSSFPEKSISSILTRARKDANVRKIVCVSEILDEAKEILMMSKNSAYFSSSINDDASNVINDEEKEILSSLELSEMIAPCAGLHPVQPGFYDGSTSKSVMDVSQVEGILQFIRENSQDLVGIGEVGLDFSPHVFSNALAQNPNKTIDDLKETQRQVLTRQAELSISYDLPLNVHSRSAGHHVLDLLSKVGAKKVVMHAFDGQVKYAKRGVEMGYYFSVPPSIVYSKQKQNLVSALPLSNLLLETDSPVLGPEPGLDNEPANIVISAREIARIKEIDVDRVIEITTENACKLFPKLRT</sequence>
<dbReference type="Proteomes" id="UP000789508">
    <property type="component" value="Unassembled WGS sequence"/>
</dbReference>
<organism evidence="6 7">
    <name type="scientific">Ambispora leptoticha</name>
    <dbReference type="NCBI Taxonomy" id="144679"/>
    <lineage>
        <taxon>Eukaryota</taxon>
        <taxon>Fungi</taxon>
        <taxon>Fungi incertae sedis</taxon>
        <taxon>Mucoromycota</taxon>
        <taxon>Glomeromycotina</taxon>
        <taxon>Glomeromycetes</taxon>
        <taxon>Archaeosporales</taxon>
        <taxon>Ambisporaceae</taxon>
        <taxon>Ambispora</taxon>
    </lineage>
</organism>